<sequence length="113" mass="12886">MAGTSIVATICAERLTKFLTRYSKAQAGNLRCNMPVESIKQNITSPTVQMAAADRKYLLWQSLAENQFQLPLLEKPKSLDNIYDFTLQRRNIRQQSTSKLLNKQGWASLADFF</sequence>
<gene>
    <name evidence="1" type="primary">Dgri\GH21085</name>
    <name evidence="1" type="ORF">Dgri_GH21085</name>
</gene>
<dbReference type="InParanoid" id="B4J5V5"/>
<accession>B4J5V5</accession>
<proteinExistence type="predicted"/>
<evidence type="ECO:0000313" key="2">
    <source>
        <dbReference type="Proteomes" id="UP000001070"/>
    </source>
</evidence>
<dbReference type="HOGENOM" id="CLU_2136032_0_0_1"/>
<dbReference type="AlphaFoldDB" id="B4J5V5"/>
<dbReference type="EMBL" id="CH916367">
    <property type="protein sequence ID" value="EDW00798.1"/>
    <property type="molecule type" value="Genomic_DNA"/>
</dbReference>
<reference evidence="1 2" key="1">
    <citation type="journal article" date="2007" name="Nature">
        <title>Evolution of genes and genomes on the Drosophila phylogeny.</title>
        <authorList>
            <consortium name="Drosophila 12 Genomes Consortium"/>
            <person name="Clark A.G."/>
            <person name="Eisen M.B."/>
            <person name="Smith D.R."/>
            <person name="Bergman C.M."/>
            <person name="Oliver B."/>
            <person name="Markow T.A."/>
            <person name="Kaufman T.C."/>
            <person name="Kellis M."/>
            <person name="Gelbart W."/>
            <person name="Iyer V.N."/>
            <person name="Pollard D.A."/>
            <person name="Sackton T.B."/>
            <person name="Larracuente A.M."/>
            <person name="Singh N.D."/>
            <person name="Abad J.P."/>
            <person name="Abt D.N."/>
            <person name="Adryan B."/>
            <person name="Aguade M."/>
            <person name="Akashi H."/>
            <person name="Anderson W.W."/>
            <person name="Aquadro C.F."/>
            <person name="Ardell D.H."/>
            <person name="Arguello R."/>
            <person name="Artieri C.G."/>
            <person name="Barbash D.A."/>
            <person name="Barker D."/>
            <person name="Barsanti P."/>
            <person name="Batterham P."/>
            <person name="Batzoglou S."/>
            <person name="Begun D."/>
            <person name="Bhutkar A."/>
            <person name="Blanco E."/>
            <person name="Bosak S.A."/>
            <person name="Bradley R.K."/>
            <person name="Brand A.D."/>
            <person name="Brent M.R."/>
            <person name="Brooks A.N."/>
            <person name="Brown R.H."/>
            <person name="Butlin R.K."/>
            <person name="Caggese C."/>
            <person name="Calvi B.R."/>
            <person name="Bernardo de Carvalho A."/>
            <person name="Caspi A."/>
            <person name="Castrezana S."/>
            <person name="Celniker S.E."/>
            <person name="Chang J.L."/>
            <person name="Chapple C."/>
            <person name="Chatterji S."/>
            <person name="Chinwalla A."/>
            <person name="Civetta A."/>
            <person name="Clifton S.W."/>
            <person name="Comeron J.M."/>
            <person name="Costello J.C."/>
            <person name="Coyne J.A."/>
            <person name="Daub J."/>
            <person name="David R.G."/>
            <person name="Delcher A.L."/>
            <person name="Delehaunty K."/>
            <person name="Do C.B."/>
            <person name="Ebling H."/>
            <person name="Edwards K."/>
            <person name="Eickbush T."/>
            <person name="Evans J.D."/>
            <person name="Filipski A."/>
            <person name="Findeiss S."/>
            <person name="Freyhult E."/>
            <person name="Fulton L."/>
            <person name="Fulton R."/>
            <person name="Garcia A.C."/>
            <person name="Gardiner A."/>
            <person name="Garfield D.A."/>
            <person name="Garvin B.E."/>
            <person name="Gibson G."/>
            <person name="Gilbert D."/>
            <person name="Gnerre S."/>
            <person name="Godfrey J."/>
            <person name="Good R."/>
            <person name="Gotea V."/>
            <person name="Gravely B."/>
            <person name="Greenberg A.J."/>
            <person name="Griffiths-Jones S."/>
            <person name="Gross S."/>
            <person name="Guigo R."/>
            <person name="Gustafson E.A."/>
            <person name="Haerty W."/>
            <person name="Hahn M.W."/>
            <person name="Halligan D.L."/>
            <person name="Halpern A.L."/>
            <person name="Halter G.M."/>
            <person name="Han M.V."/>
            <person name="Heger A."/>
            <person name="Hillier L."/>
            <person name="Hinrichs A.S."/>
            <person name="Holmes I."/>
            <person name="Hoskins R.A."/>
            <person name="Hubisz M.J."/>
            <person name="Hultmark D."/>
            <person name="Huntley M.A."/>
            <person name="Jaffe D.B."/>
            <person name="Jagadeeshan S."/>
            <person name="Jeck W.R."/>
            <person name="Johnson J."/>
            <person name="Jones C.D."/>
            <person name="Jordan W.C."/>
            <person name="Karpen G.H."/>
            <person name="Kataoka E."/>
            <person name="Keightley P.D."/>
            <person name="Kheradpour P."/>
            <person name="Kirkness E.F."/>
            <person name="Koerich L.B."/>
            <person name="Kristiansen K."/>
            <person name="Kudrna D."/>
            <person name="Kulathinal R.J."/>
            <person name="Kumar S."/>
            <person name="Kwok R."/>
            <person name="Lander E."/>
            <person name="Langley C.H."/>
            <person name="Lapoint R."/>
            <person name="Lazzaro B.P."/>
            <person name="Lee S.J."/>
            <person name="Levesque L."/>
            <person name="Li R."/>
            <person name="Lin C.F."/>
            <person name="Lin M.F."/>
            <person name="Lindblad-Toh K."/>
            <person name="Llopart A."/>
            <person name="Long M."/>
            <person name="Low L."/>
            <person name="Lozovsky E."/>
            <person name="Lu J."/>
            <person name="Luo M."/>
            <person name="Machado C.A."/>
            <person name="Makalowski W."/>
            <person name="Marzo M."/>
            <person name="Matsuda M."/>
            <person name="Matzkin L."/>
            <person name="McAllister B."/>
            <person name="McBride C.S."/>
            <person name="McKernan B."/>
            <person name="McKernan K."/>
            <person name="Mendez-Lago M."/>
            <person name="Minx P."/>
            <person name="Mollenhauer M.U."/>
            <person name="Montooth K."/>
            <person name="Mount S.M."/>
            <person name="Mu X."/>
            <person name="Myers E."/>
            <person name="Negre B."/>
            <person name="Newfeld S."/>
            <person name="Nielsen R."/>
            <person name="Noor M.A."/>
            <person name="O'Grady P."/>
            <person name="Pachter L."/>
            <person name="Papaceit M."/>
            <person name="Parisi M.J."/>
            <person name="Parisi M."/>
            <person name="Parts L."/>
            <person name="Pedersen J.S."/>
            <person name="Pesole G."/>
            <person name="Phillippy A.M."/>
            <person name="Ponting C.P."/>
            <person name="Pop M."/>
            <person name="Porcelli D."/>
            <person name="Powell J.R."/>
            <person name="Prohaska S."/>
            <person name="Pruitt K."/>
            <person name="Puig M."/>
            <person name="Quesneville H."/>
            <person name="Ram K.R."/>
            <person name="Rand D."/>
            <person name="Rasmussen M.D."/>
            <person name="Reed L.K."/>
            <person name="Reenan R."/>
            <person name="Reily A."/>
            <person name="Remington K.A."/>
            <person name="Rieger T.T."/>
            <person name="Ritchie M.G."/>
            <person name="Robin C."/>
            <person name="Rogers Y.H."/>
            <person name="Rohde C."/>
            <person name="Rozas J."/>
            <person name="Rubenfield M.J."/>
            <person name="Ruiz A."/>
            <person name="Russo S."/>
            <person name="Salzberg S.L."/>
            <person name="Sanchez-Gracia A."/>
            <person name="Saranga D.J."/>
            <person name="Sato H."/>
            <person name="Schaeffer S.W."/>
            <person name="Schatz M.C."/>
            <person name="Schlenke T."/>
            <person name="Schwartz R."/>
            <person name="Segarra C."/>
            <person name="Singh R.S."/>
            <person name="Sirot L."/>
            <person name="Sirota M."/>
            <person name="Sisneros N.B."/>
            <person name="Smith C.D."/>
            <person name="Smith T.F."/>
            <person name="Spieth J."/>
            <person name="Stage D.E."/>
            <person name="Stark A."/>
            <person name="Stephan W."/>
            <person name="Strausberg R.L."/>
            <person name="Strempel S."/>
            <person name="Sturgill D."/>
            <person name="Sutton G."/>
            <person name="Sutton G.G."/>
            <person name="Tao W."/>
            <person name="Teichmann S."/>
            <person name="Tobari Y.N."/>
            <person name="Tomimura Y."/>
            <person name="Tsolas J.M."/>
            <person name="Valente V.L."/>
            <person name="Venter E."/>
            <person name="Venter J.C."/>
            <person name="Vicario S."/>
            <person name="Vieira F.G."/>
            <person name="Vilella A.J."/>
            <person name="Villasante A."/>
            <person name="Walenz B."/>
            <person name="Wang J."/>
            <person name="Wasserman M."/>
            <person name="Watts T."/>
            <person name="Wilson D."/>
            <person name="Wilson R.K."/>
            <person name="Wing R.A."/>
            <person name="Wolfner M.F."/>
            <person name="Wong A."/>
            <person name="Wong G.K."/>
            <person name="Wu C.I."/>
            <person name="Wu G."/>
            <person name="Yamamoto D."/>
            <person name="Yang H.P."/>
            <person name="Yang S.P."/>
            <person name="Yorke J.A."/>
            <person name="Yoshida K."/>
            <person name="Zdobnov E."/>
            <person name="Zhang P."/>
            <person name="Zhang Y."/>
            <person name="Zimin A.V."/>
            <person name="Baldwin J."/>
            <person name="Abdouelleil A."/>
            <person name="Abdulkadir J."/>
            <person name="Abebe A."/>
            <person name="Abera B."/>
            <person name="Abreu J."/>
            <person name="Acer S.C."/>
            <person name="Aftuck L."/>
            <person name="Alexander A."/>
            <person name="An P."/>
            <person name="Anderson E."/>
            <person name="Anderson S."/>
            <person name="Arachi H."/>
            <person name="Azer M."/>
            <person name="Bachantsang P."/>
            <person name="Barry A."/>
            <person name="Bayul T."/>
            <person name="Berlin A."/>
            <person name="Bessette D."/>
            <person name="Bloom T."/>
            <person name="Blye J."/>
            <person name="Boguslavskiy L."/>
            <person name="Bonnet C."/>
            <person name="Boukhgalter B."/>
            <person name="Bourzgui I."/>
            <person name="Brown A."/>
            <person name="Cahill P."/>
            <person name="Channer S."/>
            <person name="Cheshatsang Y."/>
            <person name="Chuda L."/>
            <person name="Citroen M."/>
            <person name="Collymore A."/>
            <person name="Cooke P."/>
            <person name="Costello M."/>
            <person name="D'Aco K."/>
            <person name="Daza R."/>
            <person name="De Haan G."/>
            <person name="DeGray S."/>
            <person name="DeMaso C."/>
            <person name="Dhargay N."/>
            <person name="Dooley K."/>
            <person name="Dooley E."/>
            <person name="Doricent M."/>
            <person name="Dorje P."/>
            <person name="Dorjee K."/>
            <person name="Dupes A."/>
            <person name="Elong R."/>
            <person name="Falk J."/>
            <person name="Farina A."/>
            <person name="Faro S."/>
            <person name="Ferguson D."/>
            <person name="Fisher S."/>
            <person name="Foley C.D."/>
            <person name="Franke A."/>
            <person name="Friedrich D."/>
            <person name="Gadbois L."/>
            <person name="Gearin G."/>
            <person name="Gearin C.R."/>
            <person name="Giannoukos G."/>
            <person name="Goode T."/>
            <person name="Graham J."/>
            <person name="Grandbois E."/>
            <person name="Grewal S."/>
            <person name="Gyaltsen K."/>
            <person name="Hafez N."/>
            <person name="Hagos B."/>
            <person name="Hall J."/>
            <person name="Henson C."/>
            <person name="Hollinger A."/>
            <person name="Honan T."/>
            <person name="Huard M.D."/>
            <person name="Hughes L."/>
            <person name="Hurhula B."/>
            <person name="Husby M.E."/>
            <person name="Kamat A."/>
            <person name="Kanga B."/>
            <person name="Kashin S."/>
            <person name="Khazanovich D."/>
            <person name="Kisner P."/>
            <person name="Lance K."/>
            <person name="Lara M."/>
            <person name="Lee W."/>
            <person name="Lennon N."/>
            <person name="Letendre F."/>
            <person name="LeVine R."/>
            <person name="Lipovsky A."/>
            <person name="Liu X."/>
            <person name="Liu J."/>
            <person name="Liu S."/>
            <person name="Lokyitsang T."/>
            <person name="Lokyitsang Y."/>
            <person name="Lubonja R."/>
            <person name="Lui A."/>
            <person name="MacDonald P."/>
            <person name="Magnisalis V."/>
            <person name="Maru K."/>
            <person name="Matthews C."/>
            <person name="McCusker W."/>
            <person name="McDonough S."/>
            <person name="Mehta T."/>
            <person name="Meldrim J."/>
            <person name="Meneus L."/>
            <person name="Mihai O."/>
            <person name="Mihalev A."/>
            <person name="Mihova T."/>
            <person name="Mittelman R."/>
            <person name="Mlenga V."/>
            <person name="Montmayeur A."/>
            <person name="Mulrain L."/>
            <person name="Navidi A."/>
            <person name="Naylor J."/>
            <person name="Negash T."/>
            <person name="Nguyen T."/>
            <person name="Nguyen N."/>
            <person name="Nicol R."/>
            <person name="Norbu C."/>
            <person name="Norbu N."/>
            <person name="Novod N."/>
            <person name="O'Neill B."/>
            <person name="Osman S."/>
            <person name="Markiewicz E."/>
            <person name="Oyono O.L."/>
            <person name="Patti C."/>
            <person name="Phunkhang P."/>
            <person name="Pierre F."/>
            <person name="Priest M."/>
            <person name="Raghuraman S."/>
            <person name="Rege F."/>
            <person name="Reyes R."/>
            <person name="Rise C."/>
            <person name="Rogov P."/>
            <person name="Ross K."/>
            <person name="Ryan E."/>
            <person name="Settipalli S."/>
            <person name="Shea T."/>
            <person name="Sherpa N."/>
            <person name="Shi L."/>
            <person name="Shih D."/>
            <person name="Sparrow T."/>
            <person name="Spaulding J."/>
            <person name="Stalker J."/>
            <person name="Stange-Thomann N."/>
            <person name="Stavropoulos S."/>
            <person name="Stone C."/>
            <person name="Strader C."/>
            <person name="Tesfaye S."/>
            <person name="Thomson T."/>
            <person name="Thoulutsang Y."/>
            <person name="Thoulutsang D."/>
            <person name="Topham K."/>
            <person name="Topping I."/>
            <person name="Tsamla T."/>
            <person name="Vassiliev H."/>
            <person name="Vo A."/>
            <person name="Wangchuk T."/>
            <person name="Wangdi T."/>
            <person name="Weiand M."/>
            <person name="Wilkinson J."/>
            <person name="Wilson A."/>
            <person name="Yadav S."/>
            <person name="Young G."/>
            <person name="Yu Q."/>
            <person name="Zembek L."/>
            <person name="Zhong D."/>
            <person name="Zimmer A."/>
            <person name="Zwirko Z."/>
            <person name="Jaffe D.B."/>
            <person name="Alvarez P."/>
            <person name="Brockman W."/>
            <person name="Butler J."/>
            <person name="Chin C."/>
            <person name="Gnerre S."/>
            <person name="Grabherr M."/>
            <person name="Kleber M."/>
            <person name="Mauceli E."/>
            <person name="MacCallum I."/>
        </authorList>
    </citation>
    <scope>NUCLEOTIDE SEQUENCE [LARGE SCALE GENOMIC DNA]</scope>
    <source>
        <strain evidence="2">Tucson 15287-2541.00</strain>
    </source>
</reference>
<dbReference type="eggNOG" id="ENOG502TCR2">
    <property type="taxonomic scope" value="Eukaryota"/>
</dbReference>
<organism evidence="2">
    <name type="scientific">Drosophila grimshawi</name>
    <name type="common">Hawaiian fruit fly</name>
    <name type="synonym">Idiomyia grimshawi</name>
    <dbReference type="NCBI Taxonomy" id="7222"/>
    <lineage>
        <taxon>Eukaryota</taxon>
        <taxon>Metazoa</taxon>
        <taxon>Ecdysozoa</taxon>
        <taxon>Arthropoda</taxon>
        <taxon>Hexapoda</taxon>
        <taxon>Insecta</taxon>
        <taxon>Pterygota</taxon>
        <taxon>Neoptera</taxon>
        <taxon>Endopterygota</taxon>
        <taxon>Diptera</taxon>
        <taxon>Brachycera</taxon>
        <taxon>Muscomorpha</taxon>
        <taxon>Ephydroidea</taxon>
        <taxon>Drosophilidae</taxon>
        <taxon>Drosophila</taxon>
        <taxon>Hawaiian Drosophila</taxon>
    </lineage>
</organism>
<protein>
    <submittedName>
        <fullName evidence="1">GH21085</fullName>
    </submittedName>
</protein>
<evidence type="ECO:0000313" key="1">
    <source>
        <dbReference type="EMBL" id="EDW00798.1"/>
    </source>
</evidence>
<name>B4J5V5_DROGR</name>
<keyword evidence="2" id="KW-1185">Reference proteome</keyword>
<dbReference type="Proteomes" id="UP000001070">
    <property type="component" value="Unassembled WGS sequence"/>
</dbReference>
<dbReference type="PhylomeDB" id="B4J5V5"/>